<keyword evidence="2" id="KW-1185">Reference proteome</keyword>
<sequence length="131" mass="15190">MILRGQEEPKSKMRMLGYHKTIEAFWARYHEAKKRNSDTLSMDEFRHTLGSSPNAIVYHVSFPYAHVSREADLIENYLCFRLVPEARTHVTAGESMFVYALMKRDINIGAIIKDVLRRERVKGKDLVFGVS</sequence>
<dbReference type="EMBL" id="JACEIK010010178">
    <property type="protein sequence ID" value="MCE3215031.1"/>
    <property type="molecule type" value="Genomic_DNA"/>
</dbReference>
<proteinExistence type="predicted"/>
<dbReference type="Proteomes" id="UP000823775">
    <property type="component" value="Unassembled WGS sequence"/>
</dbReference>
<gene>
    <name evidence="1" type="ORF">HAX54_000584</name>
</gene>
<name>A0ABS8WU26_DATST</name>
<comment type="caution">
    <text evidence="1">The sequence shown here is derived from an EMBL/GenBank/DDBJ whole genome shotgun (WGS) entry which is preliminary data.</text>
</comment>
<reference evidence="1 2" key="1">
    <citation type="journal article" date="2021" name="BMC Genomics">
        <title>Datura genome reveals duplications of psychoactive alkaloid biosynthetic genes and high mutation rate following tissue culture.</title>
        <authorList>
            <person name="Rajewski A."/>
            <person name="Carter-House D."/>
            <person name="Stajich J."/>
            <person name="Litt A."/>
        </authorList>
    </citation>
    <scope>NUCLEOTIDE SEQUENCE [LARGE SCALE GENOMIC DNA]</scope>
    <source>
        <strain evidence="1">AR-01</strain>
    </source>
</reference>
<accession>A0ABS8WU26</accession>
<evidence type="ECO:0000313" key="2">
    <source>
        <dbReference type="Proteomes" id="UP000823775"/>
    </source>
</evidence>
<organism evidence="1 2">
    <name type="scientific">Datura stramonium</name>
    <name type="common">Jimsonweed</name>
    <name type="synonym">Common thornapple</name>
    <dbReference type="NCBI Taxonomy" id="4076"/>
    <lineage>
        <taxon>Eukaryota</taxon>
        <taxon>Viridiplantae</taxon>
        <taxon>Streptophyta</taxon>
        <taxon>Embryophyta</taxon>
        <taxon>Tracheophyta</taxon>
        <taxon>Spermatophyta</taxon>
        <taxon>Magnoliopsida</taxon>
        <taxon>eudicotyledons</taxon>
        <taxon>Gunneridae</taxon>
        <taxon>Pentapetalae</taxon>
        <taxon>asterids</taxon>
        <taxon>lamiids</taxon>
        <taxon>Solanales</taxon>
        <taxon>Solanaceae</taxon>
        <taxon>Solanoideae</taxon>
        <taxon>Datureae</taxon>
        <taxon>Datura</taxon>
    </lineage>
</organism>
<evidence type="ECO:0000313" key="1">
    <source>
        <dbReference type="EMBL" id="MCE3215031.1"/>
    </source>
</evidence>
<protein>
    <submittedName>
        <fullName evidence="1">Uncharacterized protein</fullName>
    </submittedName>
</protein>